<dbReference type="PANTHER" id="PTHR19848:SF8">
    <property type="entry name" value="F-BOX AND WD REPEAT DOMAIN CONTAINING 7"/>
    <property type="match status" value="1"/>
</dbReference>
<accession>A0A1V2L0T2</accession>
<dbReference type="Pfam" id="PF23798">
    <property type="entry name" value="Beta-prop_SPT8"/>
    <property type="match status" value="1"/>
</dbReference>
<dbReference type="PANTHER" id="PTHR19848">
    <property type="entry name" value="WD40 REPEAT PROTEIN"/>
    <property type="match status" value="1"/>
</dbReference>
<dbReference type="Proteomes" id="UP000189513">
    <property type="component" value="Unassembled WGS sequence"/>
</dbReference>
<keyword evidence="1 3" id="KW-0853">WD repeat</keyword>
<evidence type="ECO:0000259" key="5">
    <source>
        <dbReference type="Pfam" id="PF23798"/>
    </source>
</evidence>
<dbReference type="InterPro" id="IPR036322">
    <property type="entry name" value="WD40_repeat_dom_sf"/>
</dbReference>
<evidence type="ECO:0000256" key="1">
    <source>
        <dbReference type="ARBA" id="ARBA00022574"/>
    </source>
</evidence>
<dbReference type="InterPro" id="IPR001680">
    <property type="entry name" value="WD40_rpt"/>
</dbReference>
<proteinExistence type="predicted"/>
<dbReference type="InterPro" id="IPR057544">
    <property type="entry name" value="Beta-prop_SPT8"/>
</dbReference>
<dbReference type="SMART" id="SM00320">
    <property type="entry name" value="WD40"/>
    <property type="match status" value="5"/>
</dbReference>
<dbReference type="VEuPathDB" id="FungiDB:BON22_5327"/>
<feature type="repeat" description="WD" evidence="3">
    <location>
        <begin position="141"/>
        <end position="182"/>
    </location>
</feature>
<reference evidence="7" key="1">
    <citation type="journal article" date="2017" name="Genome Announc.">
        <title>Genome sequences of Cyberlindnera fabianii 65, Pichia kudriavzevii 129, and Saccharomyces cerevisiae 131 isolated from fermented masau fruits in Zimbabwe.</title>
        <authorList>
            <person name="van Rijswijck I.M.H."/>
            <person name="Derks M.F.L."/>
            <person name="Abee T."/>
            <person name="de Ridder D."/>
            <person name="Smid E.J."/>
        </authorList>
    </citation>
    <scope>NUCLEOTIDE SEQUENCE [LARGE SCALE GENOMIC DNA]</scope>
    <source>
        <strain evidence="7">65</strain>
    </source>
</reference>
<keyword evidence="2" id="KW-0677">Repeat</keyword>
<dbReference type="OMA" id="WDRRQPN"/>
<name>A0A1V2L0T2_CYBFA</name>
<dbReference type="SUPFAM" id="SSF50978">
    <property type="entry name" value="WD40 repeat-like"/>
    <property type="match status" value="1"/>
</dbReference>
<evidence type="ECO:0000256" key="2">
    <source>
        <dbReference type="ARBA" id="ARBA00022737"/>
    </source>
</evidence>
<dbReference type="EMBL" id="MPUK01000016">
    <property type="protein sequence ID" value="ONH64836.1"/>
    <property type="molecule type" value="Genomic_DNA"/>
</dbReference>
<organism evidence="6 7">
    <name type="scientific">Cyberlindnera fabianii</name>
    <name type="common">Yeast</name>
    <name type="synonym">Hansenula fabianii</name>
    <dbReference type="NCBI Taxonomy" id="36022"/>
    <lineage>
        <taxon>Eukaryota</taxon>
        <taxon>Fungi</taxon>
        <taxon>Dikarya</taxon>
        <taxon>Ascomycota</taxon>
        <taxon>Saccharomycotina</taxon>
        <taxon>Saccharomycetes</taxon>
        <taxon>Phaffomycetales</taxon>
        <taxon>Phaffomycetaceae</taxon>
        <taxon>Cyberlindnera</taxon>
    </lineage>
</organism>
<evidence type="ECO:0000313" key="7">
    <source>
        <dbReference type="Proteomes" id="UP000189513"/>
    </source>
</evidence>
<comment type="caution">
    <text evidence="6">The sequence shown here is derived from an EMBL/GenBank/DDBJ whole genome shotgun (WGS) entry which is preliminary data.</text>
</comment>
<dbReference type="Gene3D" id="2.130.10.10">
    <property type="entry name" value="YVTN repeat-like/Quinoprotein amine dehydrogenase"/>
    <property type="match status" value="2"/>
</dbReference>
<evidence type="ECO:0000256" key="3">
    <source>
        <dbReference type="PROSITE-ProRule" id="PRU00221"/>
    </source>
</evidence>
<evidence type="ECO:0000313" key="6">
    <source>
        <dbReference type="EMBL" id="ONH64836.1"/>
    </source>
</evidence>
<dbReference type="AlphaFoldDB" id="A0A1V2L0T2"/>
<dbReference type="InterPro" id="IPR015943">
    <property type="entry name" value="WD40/YVTN_repeat-like_dom_sf"/>
</dbReference>
<feature type="domain" description="Transcription factor spt8 beta-propeller" evidence="5">
    <location>
        <begin position="9"/>
        <end position="430"/>
    </location>
</feature>
<dbReference type="STRING" id="36022.A0A1V2L0T2"/>
<protein>
    <submittedName>
        <fullName evidence="6">Transcription factor SPT8</fullName>
    </submittedName>
</protein>
<feature type="region of interest" description="Disordered" evidence="4">
    <location>
        <begin position="233"/>
        <end position="255"/>
    </location>
</feature>
<evidence type="ECO:0000256" key="4">
    <source>
        <dbReference type="SAM" id="MobiDB-lite"/>
    </source>
</evidence>
<dbReference type="PROSITE" id="PS50082">
    <property type="entry name" value="WD_REPEATS_2"/>
    <property type="match status" value="1"/>
</dbReference>
<sequence length="433" mass="47353">MKAKIADNYDVSPIVAIPYASQINTVALSRSSKWLFTGGDDGFIRRYDFFGSIDGEVQLTAAQKHSLVDLISNGGALCGYWENELPVKRSTIKTDSYEPKLSPVYSLAVEMNCLWLLSGLSNGGINLQSVRHNEGTILHHFKKHTDTVSVLQLNERQDAFLSGSWDKMIHMWDLNTGKTTRSFTESTGQITSIQYRPTGGIDIDSIKLQAPSGDDDDLDSLFGSDDAAAAGTSTAAVATSDDGTGNDGNNNNGTTIKPIDENIFMSAAIDGSLYVWDVRAEHAALKIRAPKGTPPWCMSACWSASGDSIFVGRRNSTVEEFSLKMPIFSNGDARPAKVLKFPQVSGPVTAVRALPNHDHVICGSYDNIRIYDLRLYSEAHKRTPFLIVPGHHGGTISQLEFDPTYRYMMSASGNRGWEGTSTETVFIYNVNSL</sequence>
<dbReference type="PROSITE" id="PS50294">
    <property type="entry name" value="WD_REPEATS_REGION"/>
    <property type="match status" value="1"/>
</dbReference>
<gene>
    <name evidence="6" type="ORF">BON22_5327</name>
</gene>
<keyword evidence="7" id="KW-1185">Reference proteome</keyword>